<evidence type="ECO:0000313" key="4">
    <source>
        <dbReference type="Proteomes" id="UP000183642"/>
    </source>
</evidence>
<dbReference type="InterPro" id="IPR058062">
    <property type="entry name" value="SCO7613_C"/>
</dbReference>
<feature type="transmembrane region" description="Helical" evidence="2">
    <location>
        <begin position="226"/>
        <end position="244"/>
    </location>
</feature>
<keyword evidence="2" id="KW-1133">Transmembrane helix</keyword>
<gene>
    <name evidence="3" type="ORF">SAMN05660359_03594</name>
</gene>
<feature type="transmembrane region" description="Helical" evidence="2">
    <location>
        <begin position="47"/>
        <end position="67"/>
    </location>
</feature>
<keyword evidence="2" id="KW-0472">Membrane</keyword>
<dbReference type="Proteomes" id="UP000183642">
    <property type="component" value="Unassembled WGS sequence"/>
</dbReference>
<dbReference type="NCBIfam" id="NF047321">
    <property type="entry name" value="SCO7613_CTERM"/>
    <property type="match status" value="1"/>
</dbReference>
<feature type="compositionally biased region" description="Low complexity" evidence="1">
    <location>
        <begin position="26"/>
        <end position="40"/>
    </location>
</feature>
<feature type="region of interest" description="Disordered" evidence="1">
    <location>
        <begin position="1"/>
        <end position="40"/>
    </location>
</feature>
<keyword evidence="2" id="KW-0812">Transmembrane</keyword>
<feature type="transmembrane region" description="Helical" evidence="2">
    <location>
        <begin position="413"/>
        <end position="434"/>
    </location>
</feature>
<accession>A0A1I5HCU7</accession>
<proteinExistence type="predicted"/>
<feature type="transmembrane region" description="Helical" evidence="2">
    <location>
        <begin position="73"/>
        <end position="90"/>
    </location>
</feature>
<dbReference type="AlphaFoldDB" id="A0A1I5HCU7"/>
<feature type="transmembrane region" description="Helical" evidence="2">
    <location>
        <begin position="280"/>
        <end position="300"/>
    </location>
</feature>
<reference evidence="4" key="1">
    <citation type="submission" date="2016-10" db="EMBL/GenBank/DDBJ databases">
        <authorList>
            <person name="Varghese N."/>
            <person name="Submissions S."/>
        </authorList>
    </citation>
    <scope>NUCLEOTIDE SEQUENCE [LARGE SCALE GENOMIC DNA]</scope>
    <source>
        <strain evidence="4">DSM 43161</strain>
    </source>
</reference>
<sequence>MDDTPRPPLPYPGPPPVGEPVTTAARRPSLEPSPEPSLESRLRPPQVLLAVGVVLVVAVGLAGPALAGDAARAGVLTLALVTACASALAARRRLGSTEEACAAVAAALALTGAAAGDGPLDGGPLSALVTAAVLLSVRVLLPAPLSWPLAAWVAVQVAALRALDLVDGGAPQTALLLGVAIVGLAVTPAARPPLARVVLVTTAPWLVTGVGGGLVTAATADGPARWVPAGLTVAVAAALLVVRLERSVEPLLGPPRVVPVASGLVAGGAVGAALSTDGPWTLPLAGWSGVLLMSAAAAALSGWRRGLLLPAAVAAGSVLLALAVVQLTAAARWQALVSLLLLTALPAALVAVVRRDDRPTAAPAATGCLAGAALLAVPAGLLTPGASAVALTALFAGTLAVRPGMSADVRGPTGTVGGVCAGAALVVLAVDAAWTQLVVHLAVQGVLTCCWAAALRSEPHAEEAAASWRVGAAELVAAAWTQAALHGATVVEAWTLPLAAGLLLAAGPRLLDGPSWPAWGPGLVVASAPSTVAAVLQPGALRPVLVLGAAAAAMALGARGAVRAPLATGAVTAVALAVGLAVLALPQPLAWVLVVGLALLAGGARRELRPVAGFSARLSELR</sequence>
<feature type="transmembrane region" description="Helical" evidence="2">
    <location>
        <begin position="256"/>
        <end position="274"/>
    </location>
</feature>
<feature type="transmembrane region" description="Helical" evidence="2">
    <location>
        <begin position="197"/>
        <end position="220"/>
    </location>
</feature>
<dbReference type="EMBL" id="FOWE01000009">
    <property type="protein sequence ID" value="SFO46158.1"/>
    <property type="molecule type" value="Genomic_DNA"/>
</dbReference>
<evidence type="ECO:0000313" key="3">
    <source>
        <dbReference type="EMBL" id="SFO46158.1"/>
    </source>
</evidence>
<dbReference type="RefSeq" id="WP_075014902.1">
    <property type="nucleotide sequence ID" value="NZ_FOWE01000009.1"/>
</dbReference>
<feature type="transmembrane region" description="Helical" evidence="2">
    <location>
        <begin position="518"/>
        <end position="536"/>
    </location>
</feature>
<feature type="transmembrane region" description="Helical" evidence="2">
    <location>
        <begin position="574"/>
        <end position="600"/>
    </location>
</feature>
<keyword evidence="4" id="KW-1185">Reference proteome</keyword>
<feature type="transmembrane region" description="Helical" evidence="2">
    <location>
        <begin position="307"/>
        <end position="327"/>
    </location>
</feature>
<feature type="transmembrane region" description="Helical" evidence="2">
    <location>
        <begin position="169"/>
        <end position="190"/>
    </location>
</feature>
<name>A0A1I5HCU7_9ACTN</name>
<protein>
    <submittedName>
        <fullName evidence="3">Uncharacterized protein</fullName>
    </submittedName>
</protein>
<organism evidence="3 4">
    <name type="scientific">Geodermatophilus obscurus</name>
    <dbReference type="NCBI Taxonomy" id="1861"/>
    <lineage>
        <taxon>Bacteria</taxon>
        <taxon>Bacillati</taxon>
        <taxon>Actinomycetota</taxon>
        <taxon>Actinomycetes</taxon>
        <taxon>Geodermatophilales</taxon>
        <taxon>Geodermatophilaceae</taxon>
        <taxon>Geodermatophilus</taxon>
    </lineage>
</organism>
<feature type="transmembrane region" description="Helical" evidence="2">
    <location>
        <begin position="333"/>
        <end position="353"/>
    </location>
</feature>
<feature type="transmembrane region" description="Helical" evidence="2">
    <location>
        <begin position="543"/>
        <end position="562"/>
    </location>
</feature>
<feature type="compositionally biased region" description="Pro residues" evidence="1">
    <location>
        <begin position="1"/>
        <end position="18"/>
    </location>
</feature>
<evidence type="ECO:0000256" key="2">
    <source>
        <dbReference type="SAM" id="Phobius"/>
    </source>
</evidence>
<evidence type="ECO:0000256" key="1">
    <source>
        <dbReference type="SAM" id="MobiDB-lite"/>
    </source>
</evidence>
<dbReference type="OrthoDB" id="5196766at2"/>
<feature type="transmembrane region" description="Helical" evidence="2">
    <location>
        <begin position="385"/>
        <end position="401"/>
    </location>
</feature>